<dbReference type="GO" id="GO:0006637">
    <property type="term" value="P:acyl-CoA metabolic process"/>
    <property type="evidence" value="ECO:0007669"/>
    <property type="project" value="TreeGrafter"/>
</dbReference>
<dbReference type="PANTHER" id="PTHR11049">
    <property type="entry name" value="ACYL COENZYME A THIOESTER HYDROLASE"/>
    <property type="match status" value="1"/>
</dbReference>
<dbReference type="STRING" id="1461582.BN1048_02269"/>
<name>A0A078MCF5_9STAP</name>
<dbReference type="InterPro" id="IPR033120">
    <property type="entry name" value="HOTDOG_ACOT"/>
</dbReference>
<dbReference type="GO" id="GO:0005829">
    <property type="term" value="C:cytosol"/>
    <property type="evidence" value="ECO:0007669"/>
    <property type="project" value="TreeGrafter"/>
</dbReference>
<dbReference type="AlphaFoldDB" id="A0A078MCF5"/>
<evidence type="ECO:0000313" key="5">
    <source>
        <dbReference type="EMBL" id="CEA03960.1"/>
    </source>
</evidence>
<evidence type="ECO:0000313" key="6">
    <source>
        <dbReference type="Proteomes" id="UP000044136"/>
    </source>
</evidence>
<dbReference type="OrthoDB" id="9791628at2"/>
<dbReference type="EMBL" id="CCSE01000001">
    <property type="protein sequence ID" value="CEA03960.1"/>
    <property type="molecule type" value="Genomic_DNA"/>
</dbReference>
<dbReference type="HOGENOM" id="CLU_050164_3_1_9"/>
<comment type="similarity">
    <text evidence="1">Belongs to the acyl coenzyme A hydrolase family.</text>
</comment>
<sequence length="169" mass="19044">MKKLMSESYAVKTANVLPPDSNSHGTLFGGRLLQYVDDIAAISARRHCREAVVTASIDSMDFLRPIHVGEIVILEAMVTHTGRSSMEVMVKISKEDLTRESGKELAAFSFLTFVALDENNNTVEVPKIEPDTERLQWLNDTGKERAERRLERKERSKSLSNFFASDLLE</sequence>
<dbReference type="PANTHER" id="PTHR11049:SF24">
    <property type="entry name" value="CYTOSOLIC ACYL COENZYME A THIOESTER HYDROLASE"/>
    <property type="match status" value="1"/>
</dbReference>
<proteinExistence type="inferred from homology"/>
<dbReference type="PROSITE" id="PS51770">
    <property type="entry name" value="HOTDOG_ACOT"/>
    <property type="match status" value="1"/>
</dbReference>
<feature type="domain" description="HotDog ACOT-type" evidence="4">
    <location>
        <begin position="6"/>
        <end position="119"/>
    </location>
</feature>
<dbReference type="Proteomes" id="UP000044136">
    <property type="component" value="Unassembled WGS sequence"/>
</dbReference>
<dbReference type="CDD" id="cd03442">
    <property type="entry name" value="BFIT_BACH"/>
    <property type="match status" value="1"/>
</dbReference>
<keyword evidence="6" id="KW-1185">Reference proteome</keyword>
<dbReference type="RefSeq" id="WP_035811344.1">
    <property type="nucleotide sequence ID" value="NZ_CCSE01000001.1"/>
</dbReference>
<dbReference type="GO" id="GO:0009062">
    <property type="term" value="P:fatty acid catabolic process"/>
    <property type="evidence" value="ECO:0007669"/>
    <property type="project" value="TreeGrafter"/>
</dbReference>
<dbReference type="Pfam" id="PF03061">
    <property type="entry name" value="4HBT"/>
    <property type="match status" value="1"/>
</dbReference>
<evidence type="ECO:0000256" key="2">
    <source>
        <dbReference type="ARBA" id="ARBA00022801"/>
    </source>
</evidence>
<gene>
    <name evidence="5" type="ORF">BN1048_02269</name>
</gene>
<accession>A0A078MCF5</accession>
<keyword evidence="2 3" id="KW-0378">Hydrolase</keyword>
<dbReference type="GO" id="GO:0052816">
    <property type="term" value="F:long-chain fatty acyl-CoA hydrolase activity"/>
    <property type="evidence" value="ECO:0007669"/>
    <property type="project" value="TreeGrafter"/>
</dbReference>
<evidence type="ECO:0000259" key="4">
    <source>
        <dbReference type="PROSITE" id="PS51770"/>
    </source>
</evidence>
<dbReference type="SUPFAM" id="SSF54637">
    <property type="entry name" value="Thioesterase/thiol ester dehydrase-isomerase"/>
    <property type="match status" value="1"/>
</dbReference>
<organism evidence="5 6">
    <name type="scientific">Jeotgalicoccus saudimassiliensis</name>
    <dbReference type="NCBI Taxonomy" id="1461582"/>
    <lineage>
        <taxon>Bacteria</taxon>
        <taxon>Bacillati</taxon>
        <taxon>Bacillota</taxon>
        <taxon>Bacilli</taxon>
        <taxon>Bacillales</taxon>
        <taxon>Staphylococcaceae</taxon>
        <taxon>Jeotgalicoccus</taxon>
    </lineage>
</organism>
<dbReference type="InterPro" id="IPR006683">
    <property type="entry name" value="Thioestr_dom"/>
</dbReference>
<evidence type="ECO:0000256" key="1">
    <source>
        <dbReference type="ARBA" id="ARBA00010458"/>
    </source>
</evidence>
<protein>
    <submittedName>
        <fullName evidence="5">Putative acyl-CoA thioester hydrolase</fullName>
    </submittedName>
</protein>
<evidence type="ECO:0000256" key="3">
    <source>
        <dbReference type="PROSITE-ProRule" id="PRU01106"/>
    </source>
</evidence>
<dbReference type="Gene3D" id="3.10.129.10">
    <property type="entry name" value="Hotdog Thioesterase"/>
    <property type="match status" value="1"/>
</dbReference>
<dbReference type="eggNOG" id="COG1607">
    <property type="taxonomic scope" value="Bacteria"/>
</dbReference>
<dbReference type="InterPro" id="IPR029069">
    <property type="entry name" value="HotDog_dom_sf"/>
</dbReference>
<reference evidence="5 6" key="1">
    <citation type="submission" date="2014-07" db="EMBL/GenBank/DDBJ databases">
        <authorList>
            <person name="Urmite Genomes Urmite Genomes"/>
        </authorList>
    </citation>
    <scope>NUCLEOTIDE SEQUENCE [LARGE SCALE GENOMIC DNA]</scope>
    <source>
        <strain evidence="5 6">13MG44_air</strain>
    </source>
</reference>
<dbReference type="InterPro" id="IPR040170">
    <property type="entry name" value="Cytosol_ACT"/>
</dbReference>